<sequence length="469" mass="51992">MPPFSGQKPSSDELCKKGIQETLSNVVTIDVGGQLFQTTKQTLASAGSKSLFSRICDFDETVPFIDRDPELFSIMLFLLRTGNISSKANAFDIQDLIFEAKYYGIEHLMINSKSSPSQFEAFNLEKSMIMPLNGRDSPSSISTTNFGTVHIAHGSKITSFDWSLQKKKTILTHFTAIDSLLSLNPKMVAAGATDYSGLQIIDLDKGYVKETLNWENVTRSGSTVQGLGSSPEYLFASFESGRRNSNCIMVYDIRDDFRPVTMVGHYEIFGADLDSAIPATKLRWISSHNLLMASGSHSGPSGVTGSIKFWDIRSGNIISELKEKVDCFADVTVSDDLSAIFKVGVNSGEVFYTDLRSIGTEMQWICLGDERKVLNGKKEGFGSKIESHGNQIFFSKGGNIELWSEVMLGCSKKSRDGHEDRVFRKNLMGRAKDMDGARVSHLNFGGNKMFVTRKDQEYVEVWQSSSRSL</sequence>
<dbReference type="Pfam" id="PF02214">
    <property type="entry name" value="BTB_2"/>
    <property type="match status" value="1"/>
</dbReference>
<dbReference type="GO" id="GO:0051260">
    <property type="term" value="P:protein homooligomerization"/>
    <property type="evidence" value="ECO:0007669"/>
    <property type="project" value="InterPro"/>
</dbReference>
<accession>A0AAV3Q280</accession>
<dbReference type="Proteomes" id="UP001454036">
    <property type="component" value="Unassembled WGS sequence"/>
</dbReference>
<dbReference type="InterPro" id="IPR003131">
    <property type="entry name" value="T1-type_BTB"/>
</dbReference>
<organism evidence="3 4">
    <name type="scientific">Lithospermum erythrorhizon</name>
    <name type="common">Purple gromwell</name>
    <name type="synonym">Lithospermum officinale var. erythrorhizon</name>
    <dbReference type="NCBI Taxonomy" id="34254"/>
    <lineage>
        <taxon>Eukaryota</taxon>
        <taxon>Viridiplantae</taxon>
        <taxon>Streptophyta</taxon>
        <taxon>Embryophyta</taxon>
        <taxon>Tracheophyta</taxon>
        <taxon>Spermatophyta</taxon>
        <taxon>Magnoliopsida</taxon>
        <taxon>eudicotyledons</taxon>
        <taxon>Gunneridae</taxon>
        <taxon>Pentapetalae</taxon>
        <taxon>asterids</taxon>
        <taxon>lamiids</taxon>
        <taxon>Boraginales</taxon>
        <taxon>Boraginaceae</taxon>
        <taxon>Boraginoideae</taxon>
        <taxon>Lithospermeae</taxon>
        <taxon>Lithospermum</taxon>
    </lineage>
</organism>
<evidence type="ECO:0000259" key="2">
    <source>
        <dbReference type="SMART" id="SM00225"/>
    </source>
</evidence>
<dbReference type="InterPro" id="IPR045068">
    <property type="entry name" value="BACURD1-3"/>
</dbReference>
<dbReference type="Pfam" id="PF25279">
    <property type="entry name" value="Beta_prop_At2g24240"/>
    <property type="match status" value="1"/>
</dbReference>
<dbReference type="PANTHER" id="PTHR11145">
    <property type="entry name" value="BTB/POZ DOMAIN-CONTAINING ADAPTER FOR CUL3-MEDIATED RHOA DEGRADATION PROTEIN FAMILY MEMBER"/>
    <property type="match status" value="1"/>
</dbReference>
<dbReference type="Gene3D" id="2.130.10.10">
    <property type="entry name" value="YVTN repeat-like/Quinoprotein amine dehydrogenase"/>
    <property type="match status" value="1"/>
</dbReference>
<dbReference type="InterPro" id="IPR036322">
    <property type="entry name" value="WD40_repeat_dom_sf"/>
</dbReference>
<proteinExistence type="predicted"/>
<name>A0AAV3Q280_LITER</name>
<comment type="pathway">
    <text evidence="1">Protein modification; protein ubiquitination.</text>
</comment>
<evidence type="ECO:0000256" key="1">
    <source>
        <dbReference type="ARBA" id="ARBA00004906"/>
    </source>
</evidence>
<dbReference type="EMBL" id="BAABME010002840">
    <property type="protein sequence ID" value="GAA0156342.1"/>
    <property type="molecule type" value="Genomic_DNA"/>
</dbReference>
<dbReference type="SUPFAM" id="SSF54695">
    <property type="entry name" value="POZ domain"/>
    <property type="match status" value="1"/>
</dbReference>
<dbReference type="Gene3D" id="3.30.710.10">
    <property type="entry name" value="Potassium Channel Kv1.1, Chain A"/>
    <property type="match status" value="1"/>
</dbReference>
<dbReference type="InterPro" id="IPR057441">
    <property type="entry name" value="Beta_prop_At2g24240"/>
</dbReference>
<dbReference type="CDD" id="cd18316">
    <property type="entry name" value="BTB_POZ_KCTD-like"/>
    <property type="match status" value="1"/>
</dbReference>
<reference evidence="3 4" key="1">
    <citation type="submission" date="2024-01" db="EMBL/GenBank/DDBJ databases">
        <title>The complete chloroplast genome sequence of Lithospermum erythrorhizon: insights into the phylogenetic relationship among Boraginaceae species and the maternal lineages of purple gromwells.</title>
        <authorList>
            <person name="Okada T."/>
            <person name="Watanabe K."/>
        </authorList>
    </citation>
    <scope>NUCLEOTIDE SEQUENCE [LARGE SCALE GENOMIC DNA]</scope>
</reference>
<comment type="caution">
    <text evidence="3">The sequence shown here is derived from an EMBL/GenBank/DDBJ whole genome shotgun (WGS) entry which is preliminary data.</text>
</comment>
<evidence type="ECO:0000313" key="3">
    <source>
        <dbReference type="EMBL" id="GAA0156342.1"/>
    </source>
</evidence>
<dbReference type="InterPro" id="IPR015943">
    <property type="entry name" value="WD40/YVTN_repeat-like_dom_sf"/>
</dbReference>
<gene>
    <name evidence="3" type="ORF">LIER_13859</name>
</gene>
<dbReference type="InterPro" id="IPR000210">
    <property type="entry name" value="BTB/POZ_dom"/>
</dbReference>
<dbReference type="SUPFAM" id="SSF50978">
    <property type="entry name" value="WD40 repeat-like"/>
    <property type="match status" value="1"/>
</dbReference>
<dbReference type="InterPro" id="IPR011333">
    <property type="entry name" value="SKP1/BTB/POZ_sf"/>
</dbReference>
<evidence type="ECO:0000313" key="4">
    <source>
        <dbReference type="Proteomes" id="UP001454036"/>
    </source>
</evidence>
<dbReference type="PANTHER" id="PTHR11145:SF23">
    <property type="entry name" value="PROTEIN BINDING PROTEIN"/>
    <property type="match status" value="1"/>
</dbReference>
<protein>
    <submittedName>
        <fullName evidence="3">Scaffold/adaptor protein</fullName>
    </submittedName>
</protein>
<dbReference type="AlphaFoldDB" id="A0AAV3Q280"/>
<feature type="domain" description="BTB" evidence="2">
    <location>
        <begin position="25"/>
        <end position="120"/>
    </location>
</feature>
<keyword evidence="4" id="KW-1185">Reference proteome</keyword>
<dbReference type="SMART" id="SM00225">
    <property type="entry name" value="BTB"/>
    <property type="match status" value="1"/>
</dbReference>